<dbReference type="InterPro" id="IPR006671">
    <property type="entry name" value="Cyclin_N"/>
</dbReference>
<evidence type="ECO:0000259" key="7">
    <source>
        <dbReference type="SMART" id="SM00385"/>
    </source>
</evidence>
<keyword evidence="2" id="KW-0132">Cell division</keyword>
<protein>
    <recommendedName>
        <fullName evidence="11">B-like cyclin</fullName>
    </recommendedName>
</protein>
<evidence type="ECO:0000313" key="9">
    <source>
        <dbReference type="EMBL" id="GMH24538.1"/>
    </source>
</evidence>
<dbReference type="PIRSF" id="PIRSF001771">
    <property type="entry name" value="Cyclin_A_B_D_E"/>
    <property type="match status" value="1"/>
</dbReference>
<evidence type="ECO:0008006" key="11">
    <source>
        <dbReference type="Google" id="ProtNLM"/>
    </source>
</evidence>
<dbReference type="GO" id="GO:0010332">
    <property type="term" value="P:response to gamma radiation"/>
    <property type="evidence" value="ECO:0007669"/>
    <property type="project" value="UniProtKB-ARBA"/>
</dbReference>
<evidence type="ECO:0000313" key="10">
    <source>
        <dbReference type="Proteomes" id="UP001279734"/>
    </source>
</evidence>
<evidence type="ECO:0000256" key="1">
    <source>
        <dbReference type="ARBA" id="ARBA00006955"/>
    </source>
</evidence>
<dbReference type="Pfam" id="PF00134">
    <property type="entry name" value="Cyclin_N"/>
    <property type="match status" value="1"/>
</dbReference>
<dbReference type="CDD" id="cd20511">
    <property type="entry name" value="CYCLIN_AtCycB-like_rpt2"/>
    <property type="match status" value="1"/>
</dbReference>
<evidence type="ECO:0000256" key="3">
    <source>
        <dbReference type="ARBA" id="ARBA00023127"/>
    </source>
</evidence>
<gene>
    <name evidence="9" type="ORF">Nepgr_026381</name>
</gene>
<evidence type="ECO:0000259" key="8">
    <source>
        <dbReference type="SMART" id="SM01332"/>
    </source>
</evidence>
<dbReference type="InterPro" id="IPR048258">
    <property type="entry name" value="Cyclins_cyclin-box"/>
</dbReference>
<name>A0AAD3Y0I3_NEPGR</name>
<comment type="caution">
    <text evidence="9">The sequence shown here is derived from an EMBL/GenBank/DDBJ whole genome shotgun (WGS) entry which is preliminary data.</text>
</comment>
<dbReference type="EMBL" id="BSYO01000028">
    <property type="protein sequence ID" value="GMH24538.1"/>
    <property type="molecule type" value="Genomic_DNA"/>
</dbReference>
<evidence type="ECO:0000256" key="5">
    <source>
        <dbReference type="RuleBase" id="RU000383"/>
    </source>
</evidence>
<evidence type="ECO:0000256" key="4">
    <source>
        <dbReference type="ARBA" id="ARBA00023306"/>
    </source>
</evidence>
<dbReference type="InterPro" id="IPR036915">
    <property type="entry name" value="Cyclin-like_sf"/>
</dbReference>
<dbReference type="InterPro" id="IPR013763">
    <property type="entry name" value="Cyclin-like_dom"/>
</dbReference>
<proteinExistence type="inferred from homology"/>
<dbReference type="SMART" id="SM00385">
    <property type="entry name" value="CYCLIN"/>
    <property type="match status" value="2"/>
</dbReference>
<dbReference type="SUPFAM" id="SSF47954">
    <property type="entry name" value="Cyclin-like"/>
    <property type="match status" value="2"/>
</dbReference>
<dbReference type="GO" id="GO:0016538">
    <property type="term" value="F:cyclin-dependent protein serine/threonine kinase regulator activity"/>
    <property type="evidence" value="ECO:0007669"/>
    <property type="project" value="InterPro"/>
</dbReference>
<feature type="domain" description="Cyclin-like" evidence="7">
    <location>
        <begin position="218"/>
        <end position="302"/>
    </location>
</feature>
<accession>A0AAD3Y0I3</accession>
<reference evidence="9" key="1">
    <citation type="submission" date="2023-05" db="EMBL/GenBank/DDBJ databases">
        <title>Nepenthes gracilis genome sequencing.</title>
        <authorList>
            <person name="Fukushima K."/>
        </authorList>
    </citation>
    <scope>NUCLEOTIDE SEQUENCE</scope>
    <source>
        <strain evidence="9">SING2019-196</strain>
    </source>
</reference>
<dbReference type="CDD" id="cd20567">
    <property type="entry name" value="CYCLIN_AtCycB-like_rpt1"/>
    <property type="match status" value="1"/>
</dbReference>
<keyword evidence="3 5" id="KW-0195">Cyclin</keyword>
<sequence length="433" mass="50182">MMMTDENNPNFVKPTSLQGGSEMDNKKFVPEMKRSRRALSVINQNSVGSQPYPCFVNKRATTQKCVIYDENLPNPAKRPITRKFAAAAQITSSQKQHETCIQENTKLDPSRLGGGDHKFVDAEEYKEAMDLPEPMSLEKTEPAQNQTNQMEEVEMEDIFKELIVDIDGDDAKNPLAVVEYIDDLYSYYRRMQASSWVSPDYMAQQFDINEKMRAILVDWLVEVHYKFELREETLFLTVNLIDRFLAKQTVVRKKLQLVGLIAMLLACKYEEVSVPIVEDLIFISDKAYTRKDLLDMEKLMLNTLQFNLSSPTPYVFMRRFLKAAESDKKLELLSHFFIELSLVEYEMLKFLPSLLAAAAVYTAQCTVYRFKQWNKTCEWYTNYPEDELLECSRFMVTFHQKAGTGKLTGIHKKYSTSKFGYAAKFEPAFFLLE</sequence>
<dbReference type="SMART" id="SM01332">
    <property type="entry name" value="Cyclin_C"/>
    <property type="match status" value="1"/>
</dbReference>
<evidence type="ECO:0000256" key="2">
    <source>
        <dbReference type="ARBA" id="ARBA00022618"/>
    </source>
</evidence>
<dbReference type="FunFam" id="1.10.472.10:FF:000032">
    <property type="entry name" value="G2/mitotic-specific cyclin-1"/>
    <property type="match status" value="1"/>
</dbReference>
<feature type="compositionally biased region" description="Polar residues" evidence="6">
    <location>
        <begin position="1"/>
        <end position="19"/>
    </location>
</feature>
<dbReference type="GO" id="GO:0051301">
    <property type="term" value="P:cell division"/>
    <property type="evidence" value="ECO:0007669"/>
    <property type="project" value="UniProtKB-KW"/>
</dbReference>
<dbReference type="Gene3D" id="1.10.472.10">
    <property type="entry name" value="Cyclin-like"/>
    <property type="match status" value="2"/>
</dbReference>
<feature type="domain" description="Cyclin-like" evidence="7">
    <location>
        <begin position="315"/>
        <end position="397"/>
    </location>
</feature>
<dbReference type="InterPro" id="IPR046965">
    <property type="entry name" value="Cyclin_A/B-like"/>
</dbReference>
<dbReference type="AlphaFoldDB" id="A0AAD3Y0I3"/>
<dbReference type="InterPro" id="IPR004367">
    <property type="entry name" value="Cyclin_C-dom"/>
</dbReference>
<organism evidence="9 10">
    <name type="scientific">Nepenthes gracilis</name>
    <name type="common">Slender pitcher plant</name>
    <dbReference type="NCBI Taxonomy" id="150966"/>
    <lineage>
        <taxon>Eukaryota</taxon>
        <taxon>Viridiplantae</taxon>
        <taxon>Streptophyta</taxon>
        <taxon>Embryophyta</taxon>
        <taxon>Tracheophyta</taxon>
        <taxon>Spermatophyta</taxon>
        <taxon>Magnoliopsida</taxon>
        <taxon>eudicotyledons</taxon>
        <taxon>Gunneridae</taxon>
        <taxon>Pentapetalae</taxon>
        <taxon>Caryophyllales</taxon>
        <taxon>Nepenthaceae</taxon>
        <taxon>Nepenthes</taxon>
    </lineage>
</organism>
<feature type="region of interest" description="Disordered" evidence="6">
    <location>
        <begin position="1"/>
        <end position="23"/>
    </location>
</feature>
<dbReference type="InterPro" id="IPR039361">
    <property type="entry name" value="Cyclin"/>
</dbReference>
<dbReference type="PROSITE" id="PS00292">
    <property type="entry name" value="CYCLINS"/>
    <property type="match status" value="1"/>
</dbReference>
<dbReference type="GO" id="GO:0044772">
    <property type="term" value="P:mitotic cell cycle phase transition"/>
    <property type="evidence" value="ECO:0007669"/>
    <property type="project" value="InterPro"/>
</dbReference>
<feature type="domain" description="Cyclin C-terminal" evidence="8">
    <location>
        <begin position="311"/>
        <end position="428"/>
    </location>
</feature>
<keyword evidence="10" id="KW-1185">Reference proteome</keyword>
<dbReference type="PANTHER" id="PTHR10177">
    <property type="entry name" value="CYCLINS"/>
    <property type="match status" value="1"/>
</dbReference>
<keyword evidence="4" id="KW-0131">Cell cycle</keyword>
<dbReference type="Pfam" id="PF02984">
    <property type="entry name" value="Cyclin_C"/>
    <property type="match status" value="1"/>
</dbReference>
<evidence type="ECO:0000256" key="6">
    <source>
        <dbReference type="SAM" id="MobiDB-lite"/>
    </source>
</evidence>
<dbReference type="Proteomes" id="UP001279734">
    <property type="component" value="Unassembled WGS sequence"/>
</dbReference>
<comment type="similarity">
    <text evidence="1">Belongs to the cyclin family. Cyclin AB subfamily.</text>
</comment>